<evidence type="ECO:0000256" key="1">
    <source>
        <dbReference type="SAM" id="MobiDB-lite"/>
    </source>
</evidence>
<feature type="compositionally biased region" description="Basic and acidic residues" evidence="1">
    <location>
        <begin position="496"/>
        <end position="507"/>
    </location>
</feature>
<feature type="compositionally biased region" description="Polar residues" evidence="1">
    <location>
        <begin position="425"/>
        <end position="438"/>
    </location>
</feature>
<feature type="compositionally biased region" description="Basic and acidic residues" evidence="1">
    <location>
        <begin position="338"/>
        <end position="350"/>
    </location>
</feature>
<accession>A0A8S3ZNY5</accession>
<feature type="region of interest" description="Disordered" evidence="1">
    <location>
        <begin position="1"/>
        <end position="234"/>
    </location>
</feature>
<feature type="compositionally biased region" description="Low complexity" evidence="1">
    <location>
        <begin position="520"/>
        <end position="537"/>
    </location>
</feature>
<feature type="transmembrane region" description="Helical" evidence="2">
    <location>
        <begin position="1384"/>
        <end position="1409"/>
    </location>
</feature>
<name>A0A8S3ZNY5_9EUPU</name>
<comment type="caution">
    <text evidence="3">The sequence shown here is derived from an EMBL/GenBank/DDBJ whole genome shotgun (WGS) entry which is preliminary data.</text>
</comment>
<feature type="region of interest" description="Disordered" evidence="1">
    <location>
        <begin position="1206"/>
        <end position="1253"/>
    </location>
</feature>
<sequence>MDDEEWKYASESRKIQEQSNSSRKARKAKSSGPKSKKKISKTLLQKTTHSTKAADDMAVGDRDGVEGVEEGEHVDVLRASIEENNVNNVREELQRDESPSKHSRSKSRSRSGSRSRFSNFFRRKKKCVSETDLTQNVTEEADKKYESTERVENTDRPKTLELRNDGEATANSSQRRSNLKRTSPHHSYDPRIQPRDRLLHMTVADAVKEQQLRRANSASRSSPRRRDTSSSSSAIMFLSSPSLAAAMMASDAARKAFRPTTTSSTLPAMRSKTPSAISSLVVGSSFPMSGFSMNLQDKAEIKTIQNEAPQPSIDNVNIEHARASKSDSLTHSIVEPQKQPRKDNINDFKGETSTQKMPAQEPTGETVRDSLSSQKDQPQPSHSVFVHRTPEEEALEAKTKRQASLSQFLELRQTLPPILTRTHRLSQSSDSGVTSRDTSPCPYPVYPEVKRQQDQHTSPPSQDSQLKDKAPNPYVVSSISVSPATVTSHSQSVSGEKIETGPKENEINRPQVLKLEDSMAESSSMSSSPQVNSMTSSFRSSDQGYAETDSDDESPFATPPEDFELTSSGKREKSRTFNPSILEKLLDTAREQLPREPGQKPDHTSSETKQQLLDRKFNILHDNQSTQELHPGEERGETKLRYIPRGVRRSQSDAESRHKTSRRFYKRTCKPDRGPQRIGSAEGFSTSPNLGREKVSFDLDKQLTPSTVTLTNSDGFDVDFLTVERNDQKLVPVMGTVAQQKYRRTYSPSRVRKIIPVSKDDSGTTPFFNTTAALVQSPVKEVISSVSATSMEQHPKSDLPEKPSNLPLKKPELSPTMPKRGILKSPLKDKVSVSTEDKENLQQPDSNDKPSLKPEPSQVNEQETQDIGEAIDKSQKIVEAKTKEEIRDDRISEIDISEEKTSKGETKKDKKLKKQKRKEKLPKSDTTTRTSPKEDIAMPTPTVQITFENAASIETPNNSLGKDFVPQTAAAKHSDEAALSKPRIEKSNSASDIIIHSRTQGISGEPSEPLTGSEKKLSIDFPMIHGLEVGMHKVHSFSGYSLGDYLKEQSKSNWMQQNICPKSQEVKAAKSVLKKKSSPSVEVRKQPNDIRTDKKEFHEQISKPTNDVLVTESKGKDSQSCTLKIMVDKECQTSAWLINTLIRKKSSKSKKKGTSFYKKKKQQQQRRGSSVSDTFVPLDLKRHKESFQHSSLGDIRLASSKEPSFTNRLVRGSSEKAPRHRVDKLSNLTPTAGSSSKSRSDNKNDDSDLPKPKKLSLSSVILLKNRLAKYREKKRTDKPSLETVEDEPGLDRVSSETLITMENELNLSKLEVSKETDIIDDDIYEPEFSLGYKRKHLRFEDLPSEPMQSQEPLPPLPTSRRMRQRRESTLRERKRKCVQYCKKFIAFLFSHVGLCSLVVAYTILGGFIFQALENQAEYNVRSSIR</sequence>
<feature type="compositionally biased region" description="Basic and acidic residues" evidence="1">
    <location>
        <begin position="52"/>
        <end position="76"/>
    </location>
</feature>
<feature type="compositionally biased region" description="Basic residues" evidence="1">
    <location>
        <begin position="101"/>
        <end position="113"/>
    </location>
</feature>
<feature type="compositionally biased region" description="Polar residues" evidence="1">
    <location>
        <begin position="369"/>
        <end position="382"/>
    </location>
</feature>
<feature type="region of interest" description="Disordered" evidence="1">
    <location>
        <begin position="1148"/>
        <end position="1177"/>
    </location>
</feature>
<feature type="region of interest" description="Disordered" evidence="1">
    <location>
        <begin position="644"/>
        <end position="689"/>
    </location>
</feature>
<dbReference type="EMBL" id="CAJHNH020004591">
    <property type="protein sequence ID" value="CAG5131344.1"/>
    <property type="molecule type" value="Genomic_DNA"/>
</dbReference>
<feature type="region of interest" description="Disordered" evidence="1">
    <location>
        <begin position="420"/>
        <end position="610"/>
    </location>
</feature>
<feature type="compositionally biased region" description="Basic and acidic residues" evidence="1">
    <location>
        <begin position="1238"/>
        <end position="1251"/>
    </location>
</feature>
<feature type="compositionally biased region" description="Basic residues" evidence="1">
    <location>
        <begin position="659"/>
        <end position="668"/>
    </location>
</feature>
<feature type="compositionally biased region" description="Basic residues" evidence="1">
    <location>
        <begin position="23"/>
        <end position="40"/>
    </location>
</feature>
<organism evidence="3 4">
    <name type="scientific">Candidula unifasciata</name>
    <dbReference type="NCBI Taxonomy" id="100452"/>
    <lineage>
        <taxon>Eukaryota</taxon>
        <taxon>Metazoa</taxon>
        <taxon>Spiralia</taxon>
        <taxon>Lophotrochozoa</taxon>
        <taxon>Mollusca</taxon>
        <taxon>Gastropoda</taxon>
        <taxon>Heterobranchia</taxon>
        <taxon>Euthyneura</taxon>
        <taxon>Panpulmonata</taxon>
        <taxon>Eupulmonata</taxon>
        <taxon>Stylommatophora</taxon>
        <taxon>Helicina</taxon>
        <taxon>Helicoidea</taxon>
        <taxon>Geomitridae</taxon>
        <taxon>Candidula</taxon>
    </lineage>
</organism>
<feature type="compositionally biased region" description="Polar residues" evidence="1">
    <location>
        <begin position="475"/>
        <end position="494"/>
    </location>
</feature>
<feature type="compositionally biased region" description="Basic and acidic residues" evidence="1">
    <location>
        <begin position="584"/>
        <end position="610"/>
    </location>
</feature>
<feature type="region of interest" description="Disordered" evidence="1">
    <location>
        <begin position="1341"/>
        <end position="1368"/>
    </location>
</feature>
<feature type="compositionally biased region" description="Basic and acidic residues" evidence="1">
    <location>
        <begin position="826"/>
        <end position="852"/>
    </location>
</feature>
<proteinExistence type="predicted"/>
<feature type="compositionally biased region" description="Basic and acidic residues" evidence="1">
    <location>
        <begin position="89"/>
        <end position="100"/>
    </location>
</feature>
<feature type="compositionally biased region" description="Polar residues" evidence="1">
    <location>
        <begin position="42"/>
        <end position="51"/>
    </location>
</feature>
<keyword evidence="2" id="KW-0812">Transmembrane</keyword>
<dbReference type="OrthoDB" id="297496at2759"/>
<keyword evidence="2" id="KW-1133">Transmembrane helix</keyword>
<evidence type="ECO:0000256" key="2">
    <source>
        <dbReference type="SAM" id="Phobius"/>
    </source>
</evidence>
<feature type="compositionally biased region" description="Basic and acidic residues" evidence="1">
    <location>
        <begin position="1"/>
        <end position="16"/>
    </location>
</feature>
<feature type="region of interest" description="Disordered" evidence="1">
    <location>
        <begin position="1075"/>
        <end position="1113"/>
    </location>
</feature>
<feature type="compositionally biased region" description="Polar residues" evidence="1">
    <location>
        <begin position="455"/>
        <end position="464"/>
    </location>
</feature>
<feature type="non-terminal residue" evidence="3">
    <location>
        <position position="1425"/>
    </location>
</feature>
<feature type="compositionally biased region" description="Basic and acidic residues" evidence="1">
    <location>
        <begin position="1082"/>
        <end position="1101"/>
    </location>
</feature>
<evidence type="ECO:0000313" key="3">
    <source>
        <dbReference type="EMBL" id="CAG5131344.1"/>
    </source>
</evidence>
<feature type="compositionally biased region" description="Basic and acidic residues" evidence="1">
    <location>
        <begin position="870"/>
        <end position="908"/>
    </location>
</feature>
<feature type="compositionally biased region" description="Basic residues" evidence="1">
    <location>
        <begin position="909"/>
        <end position="920"/>
    </location>
</feature>
<keyword evidence="2" id="KW-0472">Membrane</keyword>
<dbReference type="Gene3D" id="1.10.287.70">
    <property type="match status" value="1"/>
</dbReference>
<protein>
    <submittedName>
        <fullName evidence="3">Uncharacterized protein</fullName>
    </submittedName>
</protein>
<feature type="region of interest" description="Disordered" evidence="1">
    <location>
        <begin position="324"/>
        <end position="386"/>
    </location>
</feature>
<keyword evidence="4" id="KW-1185">Reference proteome</keyword>
<reference evidence="3" key="1">
    <citation type="submission" date="2021-04" db="EMBL/GenBank/DDBJ databases">
        <authorList>
            <consortium name="Molecular Ecology Group"/>
        </authorList>
    </citation>
    <scope>NUCLEOTIDE SEQUENCE</scope>
</reference>
<feature type="region of interest" description="Disordered" evidence="1">
    <location>
        <begin position="787"/>
        <end position="941"/>
    </location>
</feature>
<dbReference type="Proteomes" id="UP000678393">
    <property type="component" value="Unassembled WGS sequence"/>
</dbReference>
<feature type="compositionally biased region" description="Basic and acidic residues" evidence="1">
    <location>
        <begin position="186"/>
        <end position="199"/>
    </location>
</feature>
<feature type="compositionally biased region" description="Basic residues" evidence="1">
    <location>
        <begin position="1148"/>
        <end position="1164"/>
    </location>
</feature>
<feature type="compositionally biased region" description="Basic and acidic residues" evidence="1">
    <location>
        <begin position="140"/>
        <end position="166"/>
    </location>
</feature>
<evidence type="ECO:0000313" key="4">
    <source>
        <dbReference type="Proteomes" id="UP000678393"/>
    </source>
</evidence>
<gene>
    <name evidence="3" type="ORF">CUNI_LOCUS16902</name>
</gene>